<evidence type="ECO:0000313" key="3">
    <source>
        <dbReference type="Proteomes" id="UP001431221"/>
    </source>
</evidence>
<dbReference type="Proteomes" id="UP001431221">
    <property type="component" value="Unassembled WGS sequence"/>
</dbReference>
<organism evidence="2 3">
    <name type="scientific">Roseibium sediminicola</name>
    <dbReference type="NCBI Taxonomy" id="2933272"/>
    <lineage>
        <taxon>Bacteria</taxon>
        <taxon>Pseudomonadati</taxon>
        <taxon>Pseudomonadota</taxon>
        <taxon>Alphaproteobacteria</taxon>
        <taxon>Hyphomicrobiales</taxon>
        <taxon>Stappiaceae</taxon>
        <taxon>Roseibium</taxon>
    </lineage>
</organism>
<reference evidence="2" key="1">
    <citation type="submission" date="2022-04" db="EMBL/GenBank/DDBJ databases">
        <title>Roseibium sp. CAU 1639 isolated from mud.</title>
        <authorList>
            <person name="Kim W."/>
        </authorList>
    </citation>
    <scope>NUCLEOTIDE SEQUENCE</scope>
    <source>
        <strain evidence="2">CAU 1639</strain>
    </source>
</reference>
<dbReference type="InterPro" id="IPR013879">
    <property type="entry name" value="DUF1761"/>
</dbReference>
<keyword evidence="1" id="KW-0472">Membrane</keyword>
<keyword evidence="1" id="KW-0812">Transmembrane</keyword>
<proteinExistence type="predicted"/>
<feature type="transmembrane region" description="Helical" evidence="1">
    <location>
        <begin position="51"/>
        <end position="70"/>
    </location>
</feature>
<dbReference type="Pfam" id="PF08570">
    <property type="entry name" value="DUF1761"/>
    <property type="match status" value="1"/>
</dbReference>
<feature type="transmembrane region" description="Helical" evidence="1">
    <location>
        <begin position="76"/>
        <end position="97"/>
    </location>
</feature>
<keyword evidence="3" id="KW-1185">Reference proteome</keyword>
<sequence length="126" mass="12806">MEFETVSWIAVITGAVAAFLFGWLVYSPLLFFKVWAEGSGVEVEPGGKPPLGAMVLQIIGLLCLSAVVGVTATIEALITALLAILAAACLTMSNGAFAGKSTAAIAVDGGYIVGAGILMIVAQAIY</sequence>
<feature type="transmembrane region" description="Helical" evidence="1">
    <location>
        <begin position="104"/>
        <end position="125"/>
    </location>
</feature>
<comment type="caution">
    <text evidence="2">The sequence shown here is derived from an EMBL/GenBank/DDBJ whole genome shotgun (WGS) entry which is preliminary data.</text>
</comment>
<accession>A0ABT0GU09</accession>
<name>A0ABT0GU09_9HYPH</name>
<feature type="transmembrane region" description="Helical" evidence="1">
    <location>
        <begin position="6"/>
        <end position="31"/>
    </location>
</feature>
<gene>
    <name evidence="2" type="ORF">M0H32_11435</name>
</gene>
<dbReference type="EMBL" id="JALNMJ010000006">
    <property type="protein sequence ID" value="MCK7612776.1"/>
    <property type="molecule type" value="Genomic_DNA"/>
</dbReference>
<dbReference type="RefSeq" id="WP_248153986.1">
    <property type="nucleotide sequence ID" value="NZ_JALNMJ010000006.1"/>
</dbReference>
<evidence type="ECO:0000313" key="2">
    <source>
        <dbReference type="EMBL" id="MCK7612776.1"/>
    </source>
</evidence>
<evidence type="ECO:0000256" key="1">
    <source>
        <dbReference type="SAM" id="Phobius"/>
    </source>
</evidence>
<protein>
    <submittedName>
        <fullName evidence="2">DUF1761 family protein</fullName>
    </submittedName>
</protein>
<keyword evidence="1" id="KW-1133">Transmembrane helix</keyword>